<sequence>MSFHWPISTVFSCFLRIVVLIPCYISEPCLCGFEPERQFFTRIYIATFSY</sequence>
<accession>A0A6V7VBL9</accession>
<dbReference type="EMBL" id="CAJEWN010000199">
    <property type="protein sequence ID" value="CAD2172376.1"/>
    <property type="molecule type" value="Genomic_DNA"/>
</dbReference>
<organism evidence="1 2">
    <name type="scientific">Meloidogyne enterolobii</name>
    <name type="common">Root-knot nematode worm</name>
    <name type="synonym">Meloidogyne mayaguensis</name>
    <dbReference type="NCBI Taxonomy" id="390850"/>
    <lineage>
        <taxon>Eukaryota</taxon>
        <taxon>Metazoa</taxon>
        <taxon>Ecdysozoa</taxon>
        <taxon>Nematoda</taxon>
        <taxon>Chromadorea</taxon>
        <taxon>Rhabditida</taxon>
        <taxon>Tylenchina</taxon>
        <taxon>Tylenchomorpha</taxon>
        <taxon>Tylenchoidea</taxon>
        <taxon>Meloidogynidae</taxon>
        <taxon>Meloidogyninae</taxon>
        <taxon>Meloidogyne</taxon>
    </lineage>
</organism>
<evidence type="ECO:0000313" key="2">
    <source>
        <dbReference type="Proteomes" id="UP000580250"/>
    </source>
</evidence>
<proteinExistence type="predicted"/>
<name>A0A6V7VBL9_MELEN</name>
<protein>
    <submittedName>
        <fullName evidence="1">Uncharacterized protein</fullName>
    </submittedName>
</protein>
<dbReference type="AlphaFoldDB" id="A0A6V7VBL9"/>
<reference evidence="1 2" key="1">
    <citation type="submission" date="2020-08" db="EMBL/GenBank/DDBJ databases">
        <authorList>
            <person name="Koutsovoulos G."/>
            <person name="Danchin GJ E."/>
        </authorList>
    </citation>
    <scope>NUCLEOTIDE SEQUENCE [LARGE SCALE GENOMIC DNA]</scope>
</reference>
<comment type="caution">
    <text evidence="1">The sequence shown here is derived from an EMBL/GenBank/DDBJ whole genome shotgun (WGS) entry which is preliminary data.</text>
</comment>
<gene>
    <name evidence="1" type="ORF">MENT_LOCUS23924</name>
</gene>
<evidence type="ECO:0000313" key="1">
    <source>
        <dbReference type="EMBL" id="CAD2172376.1"/>
    </source>
</evidence>
<dbReference type="Proteomes" id="UP000580250">
    <property type="component" value="Unassembled WGS sequence"/>
</dbReference>